<dbReference type="Pfam" id="PF13727">
    <property type="entry name" value="CoA_binding_3"/>
    <property type="match status" value="1"/>
</dbReference>
<gene>
    <name evidence="9" type="ORF">KBJ98_12505</name>
</gene>
<feature type="transmembrane region" description="Helical" evidence="7">
    <location>
        <begin position="12"/>
        <end position="32"/>
    </location>
</feature>
<evidence type="ECO:0000256" key="4">
    <source>
        <dbReference type="ARBA" id="ARBA00022692"/>
    </source>
</evidence>
<evidence type="ECO:0000256" key="2">
    <source>
        <dbReference type="ARBA" id="ARBA00006464"/>
    </source>
</evidence>
<dbReference type="RefSeq" id="WP_210791140.1">
    <property type="nucleotide sequence ID" value="NZ_JAGPXB010000013.1"/>
</dbReference>
<comment type="caution">
    <text evidence="9">The sequence shown here is derived from an EMBL/GenBank/DDBJ whole genome shotgun (WGS) entry which is preliminary data.</text>
</comment>
<dbReference type="InterPro" id="IPR003362">
    <property type="entry name" value="Bact_transf"/>
</dbReference>
<dbReference type="PANTHER" id="PTHR30576:SF0">
    <property type="entry name" value="UNDECAPRENYL-PHOSPHATE N-ACETYLGALACTOSAMINYL 1-PHOSPHATE TRANSFERASE-RELATED"/>
    <property type="match status" value="1"/>
</dbReference>
<dbReference type="NCBIfam" id="TIGR03025">
    <property type="entry name" value="EPS_sugtrans"/>
    <property type="match status" value="1"/>
</dbReference>
<dbReference type="EMBL" id="JAGPXB010000013">
    <property type="protein sequence ID" value="MBQ0909527.1"/>
    <property type="molecule type" value="Genomic_DNA"/>
</dbReference>
<dbReference type="InterPro" id="IPR017475">
    <property type="entry name" value="EPS_sugar_tfrase"/>
</dbReference>
<reference evidence="9 10" key="1">
    <citation type="submission" date="2021-04" db="EMBL/GenBank/DDBJ databases">
        <title>Description of novel Flavobacterium sp. F-328.</title>
        <authorList>
            <person name="Saticioglu I.B."/>
        </authorList>
    </citation>
    <scope>NUCLEOTIDE SEQUENCE [LARGE SCALE GENOMIC DNA]</scope>
    <source>
        <strain evidence="9 10">F-328</strain>
    </source>
</reference>
<keyword evidence="5 7" id="KW-1133">Transmembrane helix</keyword>
<keyword evidence="10" id="KW-1185">Reference proteome</keyword>
<accession>A0ABS5D660</accession>
<evidence type="ECO:0000313" key="10">
    <source>
        <dbReference type="Proteomes" id="UP000679008"/>
    </source>
</evidence>
<feature type="transmembrane region" description="Helical" evidence="7">
    <location>
        <begin position="103"/>
        <end position="123"/>
    </location>
</feature>
<keyword evidence="3" id="KW-0808">Transferase</keyword>
<feature type="transmembrane region" description="Helical" evidence="7">
    <location>
        <begin position="264"/>
        <end position="286"/>
    </location>
</feature>
<keyword evidence="6 7" id="KW-0472">Membrane</keyword>
<evidence type="ECO:0000256" key="1">
    <source>
        <dbReference type="ARBA" id="ARBA00004141"/>
    </source>
</evidence>
<sequence>MKTKTGRYSGYIRPFSFIVDMSILNIGAIYLTDFPMDFILYPLSISLSWFIIAASLGFYEVYRYTKVIAILNCALKQIILFSLFCMALAFFHSDNSSFYKIVSYTSTTFALIMTVKLCIYYFLKKFRVLYGGNFRKVILVGNAKSVSPLQHFFTENPDYGYQLEHVFDLEKEKSMQLQKCFAFVLENKIDEIYCDMGELSQKQINDLVYFADNNLKTLKFIPSEKQILSRNFTFEYYDYIPVISLRNILLDDTLNKFIKRIFDIVFSLLVIVGVLSWLSIILAIIIKWQSKGPLFFIQKRNGLNYKEFNCYKFRSMEINDEAHINQVRKNDARVTRIGRFMRKTSIDELPQFFNVLLGDMSVVGPRPHMVSHTEMYALKIDKFMVRHFVKPGITGLAQTKGYRGEVETDEDIINRVKYDIFYMENWSILLDIKIIFDTIYNTLRGDTKAY</sequence>
<keyword evidence="4 7" id="KW-0812">Transmembrane</keyword>
<dbReference type="Proteomes" id="UP000679008">
    <property type="component" value="Unassembled WGS sequence"/>
</dbReference>
<organism evidence="9 10">
    <name type="scientific">Flavobacterium erciyesense</name>
    <dbReference type="NCBI Taxonomy" id="2825842"/>
    <lineage>
        <taxon>Bacteria</taxon>
        <taxon>Pseudomonadati</taxon>
        <taxon>Bacteroidota</taxon>
        <taxon>Flavobacteriia</taxon>
        <taxon>Flavobacteriales</taxon>
        <taxon>Flavobacteriaceae</taxon>
        <taxon>Flavobacterium</taxon>
    </lineage>
</organism>
<name>A0ABS5D660_9FLAO</name>
<dbReference type="Pfam" id="PF02397">
    <property type="entry name" value="Bac_transf"/>
    <property type="match status" value="1"/>
</dbReference>
<comment type="similarity">
    <text evidence="2">Belongs to the bacterial sugar transferase family.</text>
</comment>
<feature type="domain" description="Bacterial sugar transferase" evidence="8">
    <location>
        <begin position="259"/>
        <end position="443"/>
    </location>
</feature>
<evidence type="ECO:0000256" key="7">
    <source>
        <dbReference type="SAM" id="Phobius"/>
    </source>
</evidence>
<dbReference type="PANTHER" id="PTHR30576">
    <property type="entry name" value="COLANIC BIOSYNTHESIS UDP-GLUCOSE LIPID CARRIER TRANSFERASE"/>
    <property type="match status" value="1"/>
</dbReference>
<feature type="transmembrane region" description="Helical" evidence="7">
    <location>
        <begin position="69"/>
        <end position="91"/>
    </location>
</feature>
<evidence type="ECO:0000256" key="5">
    <source>
        <dbReference type="ARBA" id="ARBA00022989"/>
    </source>
</evidence>
<protein>
    <submittedName>
        <fullName evidence="9">Exopolysaccharide biosynthesis polyprenyl glycosylphosphotransferase</fullName>
    </submittedName>
</protein>
<evidence type="ECO:0000259" key="8">
    <source>
        <dbReference type="Pfam" id="PF02397"/>
    </source>
</evidence>
<feature type="transmembrane region" description="Helical" evidence="7">
    <location>
        <begin position="38"/>
        <end position="62"/>
    </location>
</feature>
<proteinExistence type="inferred from homology"/>
<evidence type="ECO:0000313" key="9">
    <source>
        <dbReference type="EMBL" id="MBQ0909527.1"/>
    </source>
</evidence>
<evidence type="ECO:0000256" key="6">
    <source>
        <dbReference type="ARBA" id="ARBA00023136"/>
    </source>
</evidence>
<comment type="subcellular location">
    <subcellularLocation>
        <location evidence="1">Membrane</location>
        <topology evidence="1">Multi-pass membrane protein</topology>
    </subcellularLocation>
</comment>
<evidence type="ECO:0000256" key="3">
    <source>
        <dbReference type="ARBA" id="ARBA00022679"/>
    </source>
</evidence>